<dbReference type="Gene3D" id="3.40.50.1110">
    <property type="entry name" value="SGNH hydrolase"/>
    <property type="match status" value="1"/>
</dbReference>
<dbReference type="InterPro" id="IPR003961">
    <property type="entry name" value="FN3_dom"/>
</dbReference>
<dbReference type="InterPro" id="IPR005181">
    <property type="entry name" value="SASA"/>
</dbReference>
<dbReference type="InterPro" id="IPR036514">
    <property type="entry name" value="SGNH_hydro_sf"/>
</dbReference>
<evidence type="ECO:0000259" key="2">
    <source>
        <dbReference type="PROSITE" id="PS50853"/>
    </source>
</evidence>
<dbReference type="AlphaFoldDB" id="A0A1S2NHX2"/>
<dbReference type="SMART" id="SM00060">
    <property type="entry name" value="FN3"/>
    <property type="match status" value="1"/>
</dbReference>
<dbReference type="RefSeq" id="WP_071363509.1">
    <property type="nucleotide sequence ID" value="NZ_JRYB01000001.1"/>
</dbReference>
<gene>
    <name evidence="3" type="ORF">LO55_5021</name>
</gene>
<dbReference type="SUPFAM" id="SSF49265">
    <property type="entry name" value="Fibronectin type III"/>
    <property type="match status" value="1"/>
</dbReference>
<dbReference type="GO" id="GO:0016788">
    <property type="term" value="F:hydrolase activity, acting on ester bonds"/>
    <property type="evidence" value="ECO:0007669"/>
    <property type="project" value="UniProtKB-ARBA"/>
</dbReference>
<dbReference type="Proteomes" id="UP000180246">
    <property type="component" value="Unassembled WGS sequence"/>
</dbReference>
<evidence type="ECO:0000256" key="1">
    <source>
        <dbReference type="ARBA" id="ARBA00022801"/>
    </source>
</evidence>
<protein>
    <submittedName>
        <fullName evidence="3">Fibronectin type III domain protein</fullName>
    </submittedName>
</protein>
<reference evidence="3 4" key="1">
    <citation type="submission" date="2014-10" db="EMBL/GenBank/DDBJ databases">
        <authorList>
            <person name="Seo M.-J."/>
            <person name="Seok Y.J."/>
            <person name="Cha I.-T."/>
        </authorList>
    </citation>
    <scope>NUCLEOTIDE SEQUENCE [LARGE SCALE GENOMIC DNA]</scope>
    <source>
        <strain evidence="3 4">NEU</strain>
    </source>
</reference>
<dbReference type="Pfam" id="PF03629">
    <property type="entry name" value="SASA"/>
    <property type="match status" value="1"/>
</dbReference>
<organism evidence="3 4">
    <name type="scientific">Massilia timonae</name>
    <dbReference type="NCBI Taxonomy" id="47229"/>
    <lineage>
        <taxon>Bacteria</taxon>
        <taxon>Pseudomonadati</taxon>
        <taxon>Pseudomonadota</taxon>
        <taxon>Betaproteobacteria</taxon>
        <taxon>Burkholderiales</taxon>
        <taxon>Oxalobacteraceae</taxon>
        <taxon>Telluria group</taxon>
        <taxon>Massilia</taxon>
    </lineage>
</organism>
<accession>A0A1S2NHX2</accession>
<feature type="domain" description="Fibronectin type-III" evidence="2">
    <location>
        <begin position="774"/>
        <end position="862"/>
    </location>
</feature>
<sequence length="1091" mass="113525">MTVKFNRTQQLRLVRPVDSFGSITEWTLAFYIEISSGNTLTEPQMILSTGELVSGSLNLAYYGPGSPYPESIGFGLNAGTTPYKTPHNAFPPGWKGVVLMQRIGASISLHWCPVLATAPIDASSVKSANDLISHAGTVSGLTKRTFVVGQRADGLRGLEQTIARLGLVHGTLSMMELARLAYGETLQDLGRTPVIYRRLDNATDTEDLGTEANVTTVTGTLVDGAAPGWGYVPVAPAAPAFTAPPVLVGEPAVGVPVSYTPGTVTGSPTPAVTRNWLLDGVAISGATAATYTPVAGDTGKVLAIRETATSSSGSATSTSAGVVVVAGEESQQGVDSLAAMKARRIFQRIGNSADVKLSGTYSALPATIEAQLIASADGATVLQPWTQLTATTIAADAWEGMLKANQGGGYRAQVRFKDANGAVIYTSPIDSNSWGVGEIIVGAGSSTIHGWWTSGSYTANTYISTYRTTDGWTWKAFPSVSNGIARKIANDLATRLGVPVGMLGTGESGTLLKSWTDANSTYFGKLRSAIIEQGGKIGALMISMGSNDAANNIVVSRAAHAAMLRKFIADVRALTGQPDLKVLISGFNRRLDTNDTQANYVRQAELDVGEDPNVYHFPTVDMALSGDGIHLASYTESGDRVVGIFNPVLAGDAAYRRGPAIMSITASGDKFRVALQHRNGTDFAPTSGNSGFVAADDAGALTILSVARLNATAIEVAVDRTIGSNPRLSYMSGANPDVSAFTFDNGAVALPMDVDIGRAVAVGAPAEDTTAPVMAGSIAVAGITATGAMLSWPAGTDDMAVAGYEYSINGGASYTNAGTARTASLSGLAAGTGYAVRVRAYDAAGNRSAPLARSFTTEVEAPPNQDGFDASKVAASRRVVFPGGTRVVVFGGPVVTYPGGPYQKGNQWTIDKHPLDEIYCVADISFDLAESQTAAAAVVAVAGGITVLEQPAVQGALIAVKIGGLDELSDPANFCTLRITLANGEQIDRTIQFAKLQGTWTVQKDPDDKRYFVADVGNILADSGTQIASALPAIPAGVTVLEQPVAQGTLILVKLGGLDVSADPVNHCTLPFLCANGEKFFRTIHFNRVDN</sequence>
<dbReference type="EMBL" id="JRYB01000001">
    <property type="protein sequence ID" value="OIJ44539.1"/>
    <property type="molecule type" value="Genomic_DNA"/>
</dbReference>
<dbReference type="InterPro" id="IPR036116">
    <property type="entry name" value="FN3_sf"/>
</dbReference>
<dbReference type="InterPro" id="IPR013783">
    <property type="entry name" value="Ig-like_fold"/>
</dbReference>
<dbReference type="PROSITE" id="PS50853">
    <property type="entry name" value="FN3"/>
    <property type="match status" value="1"/>
</dbReference>
<evidence type="ECO:0000313" key="4">
    <source>
        <dbReference type="Proteomes" id="UP000180246"/>
    </source>
</evidence>
<dbReference type="SUPFAM" id="SSF52266">
    <property type="entry name" value="SGNH hydrolase"/>
    <property type="match status" value="1"/>
</dbReference>
<dbReference type="Gene3D" id="2.60.40.10">
    <property type="entry name" value="Immunoglobulins"/>
    <property type="match status" value="1"/>
</dbReference>
<proteinExistence type="predicted"/>
<name>A0A1S2NHX2_9BURK</name>
<dbReference type="Gene3D" id="2.60.40.2700">
    <property type="match status" value="1"/>
</dbReference>
<evidence type="ECO:0000313" key="3">
    <source>
        <dbReference type="EMBL" id="OIJ44539.1"/>
    </source>
</evidence>
<keyword evidence="1" id="KW-0378">Hydrolase</keyword>
<dbReference type="CDD" id="cd00063">
    <property type="entry name" value="FN3"/>
    <property type="match status" value="1"/>
</dbReference>
<comment type="caution">
    <text evidence="3">The sequence shown here is derived from an EMBL/GenBank/DDBJ whole genome shotgun (WGS) entry which is preliminary data.</text>
</comment>